<evidence type="ECO:0000313" key="2">
    <source>
        <dbReference type="Proteomes" id="UP000694844"/>
    </source>
</evidence>
<feature type="transmembrane region" description="Helical" evidence="1">
    <location>
        <begin position="165"/>
        <end position="187"/>
    </location>
</feature>
<gene>
    <name evidence="3" type="primary">LOC111101803</name>
</gene>
<dbReference type="RefSeq" id="XP_022290117.1">
    <property type="nucleotide sequence ID" value="XM_022434409.1"/>
</dbReference>
<evidence type="ECO:0000256" key="1">
    <source>
        <dbReference type="SAM" id="Phobius"/>
    </source>
</evidence>
<name>A0A8B8AF50_CRAVI</name>
<reference evidence="3" key="1">
    <citation type="submission" date="2025-08" db="UniProtKB">
        <authorList>
            <consortium name="RefSeq"/>
        </authorList>
    </citation>
    <scope>IDENTIFICATION</scope>
    <source>
        <tissue evidence="3">Whole sample</tissue>
    </source>
</reference>
<keyword evidence="1" id="KW-0812">Transmembrane</keyword>
<proteinExistence type="predicted"/>
<dbReference type="Proteomes" id="UP000694844">
    <property type="component" value="Chromosome 6"/>
</dbReference>
<sequence>MKKTHASPWIKSISIGYRTIAQGGQRALNEYQRMVRVKQCPRNLTEVLAASSKLRCGRDVYGNSQYMCLPNVQKSSLVEFCYGDVMGMQEKGNCLEVSEGELFLKSCTTFENGCPKEHFKNTDFYKYPACQIIDTIHNCYKSESSCHGENIKVEVDGARSLPSDFYIFLIYIVILFLLLIFVVLFSWRRKQVKNVQLVQKCKSGMNKT</sequence>
<dbReference type="AlphaFoldDB" id="A0A8B8AF50"/>
<keyword evidence="1" id="KW-0472">Membrane</keyword>
<dbReference type="KEGG" id="cvn:111101803"/>
<protein>
    <submittedName>
        <fullName evidence="3">Uncharacterized protein LOC111101803</fullName>
    </submittedName>
</protein>
<keyword evidence="1" id="KW-1133">Transmembrane helix</keyword>
<keyword evidence="2" id="KW-1185">Reference proteome</keyword>
<evidence type="ECO:0000313" key="3">
    <source>
        <dbReference type="RefSeq" id="XP_022290117.1"/>
    </source>
</evidence>
<organism evidence="2 3">
    <name type="scientific">Crassostrea virginica</name>
    <name type="common">Eastern oyster</name>
    <dbReference type="NCBI Taxonomy" id="6565"/>
    <lineage>
        <taxon>Eukaryota</taxon>
        <taxon>Metazoa</taxon>
        <taxon>Spiralia</taxon>
        <taxon>Lophotrochozoa</taxon>
        <taxon>Mollusca</taxon>
        <taxon>Bivalvia</taxon>
        <taxon>Autobranchia</taxon>
        <taxon>Pteriomorphia</taxon>
        <taxon>Ostreida</taxon>
        <taxon>Ostreoidea</taxon>
        <taxon>Ostreidae</taxon>
        <taxon>Crassostrea</taxon>
    </lineage>
</organism>
<accession>A0A8B8AF50</accession>
<dbReference type="GeneID" id="111101803"/>